<dbReference type="InterPro" id="IPR023996">
    <property type="entry name" value="TonB-dep_OMP_SusC/RagA"/>
</dbReference>
<evidence type="ECO:0000256" key="6">
    <source>
        <dbReference type="ARBA" id="ARBA00023136"/>
    </source>
</evidence>
<evidence type="ECO:0000313" key="13">
    <source>
        <dbReference type="EMBL" id="QEC72720.1"/>
    </source>
</evidence>
<evidence type="ECO:0000256" key="8">
    <source>
        <dbReference type="PROSITE-ProRule" id="PRU01360"/>
    </source>
</evidence>
<keyword evidence="7 8" id="KW-0998">Cell outer membrane</keyword>
<keyword evidence="3 8" id="KW-1134">Transmembrane beta strand</keyword>
<keyword evidence="5 9" id="KW-0798">TonB box</keyword>
<evidence type="ECO:0000256" key="5">
    <source>
        <dbReference type="ARBA" id="ARBA00023077"/>
    </source>
</evidence>
<organism evidence="13 14">
    <name type="scientific">Arachidicoccus ginsenosidivorans</name>
    <dbReference type="NCBI Taxonomy" id="496057"/>
    <lineage>
        <taxon>Bacteria</taxon>
        <taxon>Pseudomonadati</taxon>
        <taxon>Bacteroidota</taxon>
        <taxon>Chitinophagia</taxon>
        <taxon>Chitinophagales</taxon>
        <taxon>Chitinophagaceae</taxon>
        <taxon>Arachidicoccus</taxon>
    </lineage>
</organism>
<evidence type="ECO:0000256" key="4">
    <source>
        <dbReference type="ARBA" id="ARBA00022692"/>
    </source>
</evidence>
<keyword evidence="10" id="KW-0732">Signal</keyword>
<feature type="domain" description="TonB-dependent receptor-like beta-barrel" evidence="11">
    <location>
        <begin position="535"/>
        <end position="1034"/>
    </location>
</feature>
<dbReference type="InterPro" id="IPR039426">
    <property type="entry name" value="TonB-dep_rcpt-like"/>
</dbReference>
<feature type="chain" id="PRO_5023093063" evidence="10">
    <location>
        <begin position="27"/>
        <end position="1078"/>
    </location>
</feature>
<dbReference type="Pfam" id="PF00593">
    <property type="entry name" value="TonB_dep_Rec_b-barrel"/>
    <property type="match status" value="1"/>
</dbReference>
<keyword evidence="6 8" id="KW-0472">Membrane</keyword>
<evidence type="ECO:0000313" key="14">
    <source>
        <dbReference type="Proteomes" id="UP000321291"/>
    </source>
</evidence>
<dbReference type="NCBIfam" id="TIGR04056">
    <property type="entry name" value="OMP_RagA_SusC"/>
    <property type="match status" value="1"/>
</dbReference>
<evidence type="ECO:0000256" key="7">
    <source>
        <dbReference type="ARBA" id="ARBA00023237"/>
    </source>
</evidence>
<protein>
    <submittedName>
        <fullName evidence="13">TonB-dependent receptor</fullName>
    </submittedName>
</protein>
<dbReference type="KEGG" id="agi:FSB73_14585"/>
<dbReference type="OrthoDB" id="9768177at2"/>
<name>A0A5B8VML7_9BACT</name>
<dbReference type="InterPro" id="IPR023997">
    <property type="entry name" value="TonB-dep_OMP_SusC/RagA_CS"/>
</dbReference>
<keyword evidence="2 8" id="KW-0813">Transport</keyword>
<dbReference type="NCBIfam" id="TIGR04057">
    <property type="entry name" value="SusC_RagA_signa"/>
    <property type="match status" value="1"/>
</dbReference>
<dbReference type="Gene3D" id="2.40.170.20">
    <property type="entry name" value="TonB-dependent receptor, beta-barrel domain"/>
    <property type="match status" value="1"/>
</dbReference>
<keyword evidence="14" id="KW-1185">Reference proteome</keyword>
<dbReference type="EMBL" id="CP042434">
    <property type="protein sequence ID" value="QEC72720.1"/>
    <property type="molecule type" value="Genomic_DNA"/>
</dbReference>
<feature type="domain" description="TonB-dependent receptor plug" evidence="12">
    <location>
        <begin position="119"/>
        <end position="224"/>
    </location>
</feature>
<comment type="similarity">
    <text evidence="8 9">Belongs to the TonB-dependent receptor family.</text>
</comment>
<dbReference type="InterPro" id="IPR000531">
    <property type="entry name" value="Beta-barrel_TonB"/>
</dbReference>
<keyword evidence="13" id="KW-0675">Receptor</keyword>
<dbReference type="GO" id="GO:0009279">
    <property type="term" value="C:cell outer membrane"/>
    <property type="evidence" value="ECO:0007669"/>
    <property type="project" value="UniProtKB-SubCell"/>
</dbReference>
<gene>
    <name evidence="13" type="ORF">FSB73_14585</name>
</gene>
<dbReference type="AlphaFoldDB" id="A0A5B8VML7"/>
<dbReference type="Gene3D" id="2.170.130.10">
    <property type="entry name" value="TonB-dependent receptor, plug domain"/>
    <property type="match status" value="1"/>
</dbReference>
<evidence type="ECO:0000256" key="1">
    <source>
        <dbReference type="ARBA" id="ARBA00004571"/>
    </source>
</evidence>
<dbReference type="InterPro" id="IPR012910">
    <property type="entry name" value="Plug_dom"/>
</dbReference>
<dbReference type="PROSITE" id="PS52016">
    <property type="entry name" value="TONB_DEPENDENT_REC_3"/>
    <property type="match status" value="1"/>
</dbReference>
<evidence type="ECO:0000256" key="3">
    <source>
        <dbReference type="ARBA" id="ARBA00022452"/>
    </source>
</evidence>
<reference evidence="13 14" key="1">
    <citation type="journal article" date="2017" name="Int. J. Syst. Evol. Microbiol.">
        <title>Arachidicoccus ginsenosidivorans sp. nov., with ginsenoside-converting activity isolated from ginseng cultivating soil.</title>
        <authorList>
            <person name="Siddiqi M.Z."/>
            <person name="Aslam Z."/>
            <person name="Im W.T."/>
        </authorList>
    </citation>
    <scope>NUCLEOTIDE SEQUENCE [LARGE SCALE GENOMIC DNA]</scope>
    <source>
        <strain evidence="13 14">Gsoil 809</strain>
    </source>
</reference>
<sequence>MKRFNLPAMLLFLLTFSFAICLQADAQVKTVTGKVTSEKGAPLPNASVQIQGKNLGTTTDENGQYTINASVGDVLQFSSVGFKKATANVGSEAVINMQLTPSNSDLSDVIVVGYGTMQKKDLTGSVAVVDMKEVKDQPAASPVEAMQGKAAGVQIINDGSPGSTPQIRIRGFSTINNNDPLFIIDGMPYTGKLSWLSAEDIESMQVLKDASAASIYGSRANNGVVIITTKKGRMGAPRISISSYYGVQSPNKGTFPDYLNPLQYAEYLFTSVKNAGGVIDSKSVGDNYGTGDQPTLPEYLRAGGTFGQEITPDMVDPSLYRYTQDASTFYQITKANQQGTNWFKEITHNAPMQSHEMSILGGGENATYAISGGYFKQDGTVKYTGFERAQIRANSTFKTLNDHLTIGENIQYSRMKFNGFATNTNVAGSYQGEGSPIGWAYRMQTIVPVYDIKGNFAGTKGSMLGNAENPLAVLYRAKDNINTDNQFFGSAYADLKIIDGLNLKTTYGLRYDNYNSISIGYPNPEFSEGNYTNNPLNETQGYASEWTWTNTITYKHTFAQKHDLSILAGSEAVQNSGRVLSGTGNNFFIFGDINYYYLDAASTNKSSGSSGYESSLFSLFGRVDYDYADKYLLSATIRRDGSSNFGPNNRYGNFPAASIAWRVSDEDFMKSADWINDLKLRVGYGATGNQSIPSFQYLRRYQASQNTSSYPIGGKDLSSGIWTSSYDNPDVKWEALKSWNAGLDFTILDHSFDGSLDFYNRKTTDMLYPVPLPSQAVGGGSSPYVNIGTMTNKGVELALNYHFHQNARKDEFKFDLGFNISKNINKLVSLAPSVSEQIYGTFRSINTSILRAGEVFGAFYGYKVTGIYQSAEDISNTPSYDGARVGGQKYADINGDGIIDADDRTIIGNPHPDFIYSLSFNANYKRFDLSMFFNASQGNDIFDATRYYTDFSAFDGAVSTRLLDAWSPTNTGSHVPSPYRNPSAMELQSNSYYIQDGSYFRMKNIQLGYTFPTEKWFKNNEISNLRVYVSATNLFTLTGYSGLDPEVSQFSSTFSAPGVDLGVYPASRQFIFGMNVTF</sequence>
<dbReference type="InterPro" id="IPR037066">
    <property type="entry name" value="Plug_dom_sf"/>
</dbReference>
<dbReference type="Pfam" id="PF07715">
    <property type="entry name" value="Plug"/>
    <property type="match status" value="1"/>
</dbReference>
<dbReference type="Proteomes" id="UP000321291">
    <property type="component" value="Chromosome"/>
</dbReference>
<feature type="signal peptide" evidence="10">
    <location>
        <begin position="1"/>
        <end position="26"/>
    </location>
</feature>
<dbReference type="InterPro" id="IPR036942">
    <property type="entry name" value="Beta-barrel_TonB_sf"/>
</dbReference>
<dbReference type="SUPFAM" id="SSF56935">
    <property type="entry name" value="Porins"/>
    <property type="match status" value="1"/>
</dbReference>
<dbReference type="InterPro" id="IPR008969">
    <property type="entry name" value="CarboxyPept-like_regulatory"/>
</dbReference>
<dbReference type="Gene3D" id="2.60.40.1120">
    <property type="entry name" value="Carboxypeptidase-like, regulatory domain"/>
    <property type="match status" value="1"/>
</dbReference>
<dbReference type="RefSeq" id="WP_146783675.1">
    <property type="nucleotide sequence ID" value="NZ_CP042434.1"/>
</dbReference>
<evidence type="ECO:0000256" key="10">
    <source>
        <dbReference type="SAM" id="SignalP"/>
    </source>
</evidence>
<accession>A0A5B8VML7</accession>
<evidence type="ECO:0000256" key="2">
    <source>
        <dbReference type="ARBA" id="ARBA00022448"/>
    </source>
</evidence>
<proteinExistence type="inferred from homology"/>
<dbReference type="SUPFAM" id="SSF49464">
    <property type="entry name" value="Carboxypeptidase regulatory domain-like"/>
    <property type="match status" value="1"/>
</dbReference>
<comment type="subcellular location">
    <subcellularLocation>
        <location evidence="1 8">Cell outer membrane</location>
        <topology evidence="1 8">Multi-pass membrane protein</topology>
    </subcellularLocation>
</comment>
<keyword evidence="4 8" id="KW-0812">Transmembrane</keyword>
<dbReference type="Pfam" id="PF13715">
    <property type="entry name" value="CarbopepD_reg_2"/>
    <property type="match status" value="1"/>
</dbReference>
<evidence type="ECO:0000256" key="9">
    <source>
        <dbReference type="RuleBase" id="RU003357"/>
    </source>
</evidence>
<evidence type="ECO:0000259" key="11">
    <source>
        <dbReference type="Pfam" id="PF00593"/>
    </source>
</evidence>
<evidence type="ECO:0000259" key="12">
    <source>
        <dbReference type="Pfam" id="PF07715"/>
    </source>
</evidence>